<protein>
    <submittedName>
        <fullName evidence="1">Checkpoint protein Rad17/Rad24 protein</fullName>
    </submittedName>
</protein>
<name>A0ACB7U365_DIOAL</name>
<reference evidence="2" key="1">
    <citation type="journal article" date="2022" name="Nat. Commun.">
        <title>Chromosome evolution and the genetic basis of agronomically important traits in greater yam.</title>
        <authorList>
            <person name="Bredeson J.V."/>
            <person name="Lyons J.B."/>
            <person name="Oniyinde I.O."/>
            <person name="Okereke N.R."/>
            <person name="Kolade O."/>
            <person name="Nnabue I."/>
            <person name="Nwadili C.O."/>
            <person name="Hribova E."/>
            <person name="Parker M."/>
            <person name="Nwogha J."/>
            <person name="Shu S."/>
            <person name="Carlson J."/>
            <person name="Kariba R."/>
            <person name="Muthemba S."/>
            <person name="Knop K."/>
            <person name="Barton G.J."/>
            <person name="Sherwood A.V."/>
            <person name="Lopez-Montes A."/>
            <person name="Asiedu R."/>
            <person name="Jamnadass R."/>
            <person name="Muchugi A."/>
            <person name="Goodstein D."/>
            <person name="Egesi C.N."/>
            <person name="Featherston J."/>
            <person name="Asfaw A."/>
            <person name="Simpson G.G."/>
            <person name="Dolezel J."/>
            <person name="Hendre P.S."/>
            <person name="Van Deynze A."/>
            <person name="Kumar P.L."/>
            <person name="Obidiegwu J.E."/>
            <person name="Bhattacharjee R."/>
            <person name="Rokhsar D.S."/>
        </authorList>
    </citation>
    <scope>NUCLEOTIDE SEQUENCE [LARGE SCALE GENOMIC DNA]</scope>
    <source>
        <strain evidence="2">cv. TDa95/00328</strain>
    </source>
</reference>
<proteinExistence type="predicted"/>
<evidence type="ECO:0000313" key="1">
    <source>
        <dbReference type="EMBL" id="KAH7654718.1"/>
    </source>
</evidence>
<dbReference type="EMBL" id="CM037029">
    <property type="protein sequence ID" value="KAH7654718.1"/>
    <property type="molecule type" value="Genomic_DNA"/>
</dbReference>
<evidence type="ECO:0000313" key="2">
    <source>
        <dbReference type="Proteomes" id="UP000827976"/>
    </source>
</evidence>
<keyword evidence="2" id="KW-1185">Reference proteome</keyword>
<sequence length="278" mass="30664">MSHEHEEPLALSRSVVMDESGHVGSNMLAPIKSSTPVQQKWQKLRSCREDLKSCLNSNHKDAYSIIKLSSRLTDLISQTDVMINGCNAVFSDILDRSIMLSDGSDDFSRDDRQFEMGSTYAQHGFCFYANKCAATGSSFGSQTTVDLAHEMLASSSNVMALGKLITAPNLSWKGALLIETMKIGSVGRELESELFNAILPKVPTRVSLSLKGPAFLEYASFMSQISKSVDSRLAEITKEKQGRRFRAPVHYLTSGQYSLTSEHVKLLSQSFCFKGGVR</sequence>
<gene>
    <name evidence="1" type="ORF">IHE45_19G159500</name>
</gene>
<organism evidence="1 2">
    <name type="scientific">Dioscorea alata</name>
    <name type="common">Purple yam</name>
    <dbReference type="NCBI Taxonomy" id="55571"/>
    <lineage>
        <taxon>Eukaryota</taxon>
        <taxon>Viridiplantae</taxon>
        <taxon>Streptophyta</taxon>
        <taxon>Embryophyta</taxon>
        <taxon>Tracheophyta</taxon>
        <taxon>Spermatophyta</taxon>
        <taxon>Magnoliopsida</taxon>
        <taxon>Liliopsida</taxon>
        <taxon>Dioscoreales</taxon>
        <taxon>Dioscoreaceae</taxon>
        <taxon>Dioscorea</taxon>
    </lineage>
</organism>
<comment type="caution">
    <text evidence="1">The sequence shown here is derived from an EMBL/GenBank/DDBJ whole genome shotgun (WGS) entry which is preliminary data.</text>
</comment>
<accession>A0ACB7U365</accession>
<dbReference type="Proteomes" id="UP000827976">
    <property type="component" value="Chromosome 19"/>
</dbReference>